<accession>A0ACC2UD00</accession>
<reference evidence="1" key="1">
    <citation type="submission" date="2022-04" db="EMBL/GenBank/DDBJ databases">
        <title>Genome of the entomopathogenic fungus Entomophthora muscae.</title>
        <authorList>
            <person name="Elya C."/>
            <person name="Lovett B.R."/>
            <person name="Lee E."/>
            <person name="Macias A.M."/>
            <person name="Hajek A.E."/>
            <person name="De Bivort B.L."/>
            <person name="Kasson M.T."/>
            <person name="De Fine Licht H.H."/>
            <person name="Stajich J.E."/>
        </authorList>
    </citation>
    <scope>NUCLEOTIDE SEQUENCE</scope>
    <source>
        <strain evidence="1">Berkeley</strain>
    </source>
</reference>
<proteinExistence type="predicted"/>
<sequence length="211" mass="23661">MLKLRKIACAPPKSSEECPFEICRSTLKSQGNEDLNATNCSVVEKERLFPRKKKSMNPFIVFRTMACRELSTANPGISNSDISAILGKQWKAMPDSQKQKYRDISKRLSAAKALQYTCIANPIKAQMLPSLKDCLFGPMPHSEPPHSTQTELGSEITSPTFTIRTLHSLATTECIPPFAQTTFVPYSPSLHYHDSVDYYESLYSDQFNSSI</sequence>
<gene>
    <name evidence="1" type="ORF">DSO57_1020846</name>
</gene>
<name>A0ACC2UD00_9FUNG</name>
<dbReference type="Proteomes" id="UP001165960">
    <property type="component" value="Unassembled WGS sequence"/>
</dbReference>
<comment type="caution">
    <text evidence="1">The sequence shown here is derived from an EMBL/GenBank/DDBJ whole genome shotgun (WGS) entry which is preliminary data.</text>
</comment>
<dbReference type="EMBL" id="QTSX02000809">
    <property type="protein sequence ID" value="KAJ9084769.1"/>
    <property type="molecule type" value="Genomic_DNA"/>
</dbReference>
<keyword evidence="2" id="KW-1185">Reference proteome</keyword>
<evidence type="ECO:0000313" key="2">
    <source>
        <dbReference type="Proteomes" id="UP001165960"/>
    </source>
</evidence>
<protein>
    <submittedName>
        <fullName evidence="1">Uncharacterized protein</fullName>
    </submittedName>
</protein>
<organism evidence="1 2">
    <name type="scientific">Entomophthora muscae</name>
    <dbReference type="NCBI Taxonomy" id="34485"/>
    <lineage>
        <taxon>Eukaryota</taxon>
        <taxon>Fungi</taxon>
        <taxon>Fungi incertae sedis</taxon>
        <taxon>Zoopagomycota</taxon>
        <taxon>Entomophthoromycotina</taxon>
        <taxon>Entomophthoromycetes</taxon>
        <taxon>Entomophthorales</taxon>
        <taxon>Entomophthoraceae</taxon>
        <taxon>Entomophthora</taxon>
    </lineage>
</organism>
<evidence type="ECO:0000313" key="1">
    <source>
        <dbReference type="EMBL" id="KAJ9084769.1"/>
    </source>
</evidence>